<accession>A0A7C3PGF8</accession>
<evidence type="ECO:0000313" key="1">
    <source>
        <dbReference type="EMBL" id="HFM99374.1"/>
    </source>
</evidence>
<protein>
    <submittedName>
        <fullName evidence="1">Uncharacterized protein</fullName>
    </submittedName>
</protein>
<sequence length="162" mass="17848">MWATDLTRGRGRFHHVLSAIAPIVVLLGLVSCQSNPKTEPPLQLNLHQKWQLQPGDQVAGYPVLGGLGDISISLNRQAVYAPFTGRTQLDNRNCVIFSSPDVPAYLFRLCGLENPRLGSVSPGDRIGRADTLQFAALRKQPNGTWAIVEPSRQILERTLKQP</sequence>
<organism evidence="1">
    <name type="scientific">Oscillatoriales cyanobacterium SpSt-418</name>
    <dbReference type="NCBI Taxonomy" id="2282169"/>
    <lineage>
        <taxon>Bacteria</taxon>
        <taxon>Bacillati</taxon>
        <taxon>Cyanobacteriota</taxon>
        <taxon>Cyanophyceae</taxon>
        <taxon>Oscillatoriophycideae</taxon>
        <taxon>Oscillatoriales</taxon>
    </lineage>
</organism>
<reference evidence="1" key="1">
    <citation type="journal article" date="2020" name="mSystems">
        <title>Genome- and Community-Level Interaction Insights into Carbon Utilization and Element Cycling Functions of Hydrothermarchaeota in Hydrothermal Sediment.</title>
        <authorList>
            <person name="Zhou Z."/>
            <person name="Liu Y."/>
            <person name="Xu W."/>
            <person name="Pan J."/>
            <person name="Luo Z.H."/>
            <person name="Li M."/>
        </authorList>
    </citation>
    <scope>NUCLEOTIDE SEQUENCE [LARGE SCALE GENOMIC DNA]</scope>
    <source>
        <strain evidence="1">SpSt-418</strain>
    </source>
</reference>
<name>A0A7C3PGF8_9CYAN</name>
<gene>
    <name evidence="1" type="ORF">ENR64_16755</name>
</gene>
<dbReference type="AlphaFoldDB" id="A0A7C3PGF8"/>
<comment type="caution">
    <text evidence="1">The sequence shown here is derived from an EMBL/GenBank/DDBJ whole genome shotgun (WGS) entry which is preliminary data.</text>
</comment>
<dbReference type="EMBL" id="DSRU01000241">
    <property type="protein sequence ID" value="HFM99374.1"/>
    <property type="molecule type" value="Genomic_DNA"/>
</dbReference>
<proteinExistence type="predicted"/>